<sequence>MNASSRTLTRAASLRGSVGTPGSPGTPPTRFFTEKKISQECLVMGAIETAFREMDLQIERERTVFNISGGCTALVVVYLLGKLYVANAGD</sequence>
<evidence type="ECO:0000256" key="2">
    <source>
        <dbReference type="SAM" id="Phobius"/>
    </source>
</evidence>
<protein>
    <submittedName>
        <fullName evidence="4">Protein phosphatase 1H</fullName>
    </submittedName>
</protein>
<gene>
    <name evidence="4" type="primary">PPM1H</name>
    <name evidence="4" type="ORF">L345_13255</name>
</gene>
<dbReference type="SUPFAM" id="SSF81606">
    <property type="entry name" value="PP2C-like"/>
    <property type="match status" value="1"/>
</dbReference>
<dbReference type="AlphaFoldDB" id="V8NHI7"/>
<dbReference type="EMBL" id="AZIM01004237">
    <property type="protein sequence ID" value="ETE60997.1"/>
    <property type="molecule type" value="Genomic_DNA"/>
</dbReference>
<organism evidence="4 5">
    <name type="scientific">Ophiophagus hannah</name>
    <name type="common">King cobra</name>
    <name type="synonym">Naja hannah</name>
    <dbReference type="NCBI Taxonomy" id="8665"/>
    <lineage>
        <taxon>Eukaryota</taxon>
        <taxon>Metazoa</taxon>
        <taxon>Chordata</taxon>
        <taxon>Craniata</taxon>
        <taxon>Vertebrata</taxon>
        <taxon>Euteleostomi</taxon>
        <taxon>Lepidosauria</taxon>
        <taxon>Squamata</taxon>
        <taxon>Bifurcata</taxon>
        <taxon>Unidentata</taxon>
        <taxon>Episquamata</taxon>
        <taxon>Toxicofera</taxon>
        <taxon>Serpentes</taxon>
        <taxon>Colubroidea</taxon>
        <taxon>Elapidae</taxon>
        <taxon>Elapinae</taxon>
        <taxon>Ophiophagus</taxon>
    </lineage>
</organism>
<keyword evidence="2" id="KW-1133">Transmembrane helix</keyword>
<feature type="non-terminal residue" evidence="4">
    <location>
        <position position="90"/>
    </location>
</feature>
<keyword evidence="2" id="KW-0472">Membrane</keyword>
<dbReference type="InterPro" id="IPR001932">
    <property type="entry name" value="PPM-type_phosphatase-like_dom"/>
</dbReference>
<feature type="transmembrane region" description="Helical" evidence="2">
    <location>
        <begin position="64"/>
        <end position="85"/>
    </location>
</feature>
<dbReference type="Pfam" id="PF00481">
    <property type="entry name" value="PP2C"/>
    <property type="match status" value="1"/>
</dbReference>
<proteinExistence type="predicted"/>
<feature type="compositionally biased region" description="Polar residues" evidence="1">
    <location>
        <begin position="1"/>
        <end position="10"/>
    </location>
</feature>
<keyword evidence="5" id="KW-1185">Reference proteome</keyword>
<name>V8NHI7_OPHHA</name>
<accession>V8NHI7</accession>
<evidence type="ECO:0000313" key="5">
    <source>
        <dbReference type="Proteomes" id="UP000018936"/>
    </source>
</evidence>
<keyword evidence="2" id="KW-0812">Transmembrane</keyword>
<evidence type="ECO:0000313" key="4">
    <source>
        <dbReference type="EMBL" id="ETE60997.1"/>
    </source>
</evidence>
<dbReference type="Gene3D" id="3.60.40.10">
    <property type="entry name" value="PPM-type phosphatase domain"/>
    <property type="match status" value="1"/>
</dbReference>
<evidence type="ECO:0000259" key="3">
    <source>
        <dbReference type="Pfam" id="PF00481"/>
    </source>
</evidence>
<dbReference type="InterPro" id="IPR036457">
    <property type="entry name" value="PPM-type-like_dom_sf"/>
</dbReference>
<reference evidence="4 5" key="1">
    <citation type="journal article" date="2013" name="Proc. Natl. Acad. Sci. U.S.A.">
        <title>The king cobra genome reveals dynamic gene evolution and adaptation in the snake venom system.</title>
        <authorList>
            <person name="Vonk F.J."/>
            <person name="Casewell N.R."/>
            <person name="Henkel C.V."/>
            <person name="Heimberg A.M."/>
            <person name="Jansen H.J."/>
            <person name="McCleary R.J."/>
            <person name="Kerkkamp H.M."/>
            <person name="Vos R.A."/>
            <person name="Guerreiro I."/>
            <person name="Calvete J.J."/>
            <person name="Wuster W."/>
            <person name="Woods A.E."/>
            <person name="Logan J.M."/>
            <person name="Harrison R.A."/>
            <person name="Castoe T.A."/>
            <person name="de Koning A.P."/>
            <person name="Pollock D.D."/>
            <person name="Yandell M."/>
            <person name="Calderon D."/>
            <person name="Renjifo C."/>
            <person name="Currier R.B."/>
            <person name="Salgado D."/>
            <person name="Pla D."/>
            <person name="Sanz L."/>
            <person name="Hyder A.S."/>
            <person name="Ribeiro J.M."/>
            <person name="Arntzen J.W."/>
            <person name="van den Thillart G.E."/>
            <person name="Boetzer M."/>
            <person name="Pirovano W."/>
            <person name="Dirks R.P."/>
            <person name="Spaink H.P."/>
            <person name="Duboule D."/>
            <person name="McGlinn E."/>
            <person name="Kini R.M."/>
            <person name="Richardson M.K."/>
        </authorList>
    </citation>
    <scope>NUCLEOTIDE SEQUENCE</scope>
    <source>
        <tissue evidence="4">Blood</tissue>
    </source>
</reference>
<dbReference type="Proteomes" id="UP000018936">
    <property type="component" value="Unassembled WGS sequence"/>
</dbReference>
<feature type="domain" description="PPM-type phosphatase" evidence="3">
    <location>
        <begin position="36"/>
        <end position="90"/>
    </location>
</feature>
<feature type="region of interest" description="Disordered" evidence="1">
    <location>
        <begin position="1"/>
        <end position="31"/>
    </location>
</feature>
<evidence type="ECO:0000256" key="1">
    <source>
        <dbReference type="SAM" id="MobiDB-lite"/>
    </source>
</evidence>
<comment type="caution">
    <text evidence="4">The sequence shown here is derived from an EMBL/GenBank/DDBJ whole genome shotgun (WGS) entry which is preliminary data.</text>
</comment>
<feature type="compositionally biased region" description="Low complexity" evidence="1">
    <location>
        <begin position="15"/>
        <end position="31"/>
    </location>
</feature>
<dbReference type="OrthoDB" id="10264738at2759"/>